<reference evidence="2" key="1">
    <citation type="journal article" date="2021" name="J Fungi (Basel)">
        <title>Virulence traits and population genomics of the black yeast Aureobasidium melanogenum.</title>
        <authorList>
            <person name="Cernosa A."/>
            <person name="Sun X."/>
            <person name="Gostincar C."/>
            <person name="Fang C."/>
            <person name="Gunde-Cimerman N."/>
            <person name="Song Z."/>
        </authorList>
    </citation>
    <scope>NUCLEOTIDE SEQUENCE</scope>
    <source>
        <strain evidence="2">EXF-9911</strain>
    </source>
</reference>
<feature type="non-terminal residue" evidence="2">
    <location>
        <position position="1"/>
    </location>
</feature>
<keyword evidence="1" id="KW-0175">Coiled coil</keyword>
<gene>
    <name evidence="2" type="ORF">KCU76_g9931</name>
</gene>
<protein>
    <submittedName>
        <fullName evidence="2">Uncharacterized protein</fullName>
    </submittedName>
</protein>
<evidence type="ECO:0000313" key="2">
    <source>
        <dbReference type="EMBL" id="KAG9687999.1"/>
    </source>
</evidence>
<proteinExistence type="predicted"/>
<sequence>MASRTNLLTRFLKTATTQNRTSTTITATASTGTLQKLKEVIEENEKLLADNENLRVRNYELKREGEEAYRQLWSQEIEGDRSSGAATTNTNTTLAHHSRSSFLSQQPHSFQLTVARKHYYTRNTKRRSRLIIVTMEAAAETHNDLLNLLNEKNIALTETKAEAAQSANAVDKIIEENLQLKAENERLQAEIKELRIKLWDATEKERKMNAGRLHDVLRVLRLDHKILKGALRELSWAELV</sequence>
<dbReference type="OrthoDB" id="2161974at2759"/>
<dbReference type="Proteomes" id="UP000779574">
    <property type="component" value="Unassembled WGS sequence"/>
</dbReference>
<dbReference type="AlphaFoldDB" id="A0A9P8J659"/>
<reference evidence="2" key="2">
    <citation type="submission" date="2021-08" db="EMBL/GenBank/DDBJ databases">
        <authorList>
            <person name="Gostincar C."/>
            <person name="Sun X."/>
            <person name="Song Z."/>
            <person name="Gunde-Cimerman N."/>
        </authorList>
    </citation>
    <scope>NUCLEOTIDE SEQUENCE</scope>
    <source>
        <strain evidence="2">EXF-9911</strain>
    </source>
</reference>
<evidence type="ECO:0000313" key="3">
    <source>
        <dbReference type="Proteomes" id="UP000779574"/>
    </source>
</evidence>
<name>A0A9P8J659_AURME</name>
<organism evidence="2 3">
    <name type="scientific">Aureobasidium melanogenum</name>
    <name type="common">Aureobasidium pullulans var. melanogenum</name>
    <dbReference type="NCBI Taxonomy" id="46634"/>
    <lineage>
        <taxon>Eukaryota</taxon>
        <taxon>Fungi</taxon>
        <taxon>Dikarya</taxon>
        <taxon>Ascomycota</taxon>
        <taxon>Pezizomycotina</taxon>
        <taxon>Dothideomycetes</taxon>
        <taxon>Dothideomycetidae</taxon>
        <taxon>Dothideales</taxon>
        <taxon>Saccotheciaceae</taxon>
        <taxon>Aureobasidium</taxon>
    </lineage>
</organism>
<feature type="coiled-coil region" evidence="1">
    <location>
        <begin position="170"/>
        <end position="204"/>
    </location>
</feature>
<dbReference type="EMBL" id="JAHFXF010000425">
    <property type="protein sequence ID" value="KAG9687999.1"/>
    <property type="molecule type" value="Genomic_DNA"/>
</dbReference>
<accession>A0A9P8J659</accession>
<comment type="caution">
    <text evidence="2">The sequence shown here is derived from an EMBL/GenBank/DDBJ whole genome shotgun (WGS) entry which is preliminary data.</text>
</comment>
<feature type="coiled-coil region" evidence="1">
    <location>
        <begin position="34"/>
        <end position="64"/>
    </location>
</feature>
<evidence type="ECO:0000256" key="1">
    <source>
        <dbReference type="SAM" id="Coils"/>
    </source>
</evidence>